<proteinExistence type="predicted"/>
<dbReference type="RefSeq" id="WP_187737579.1">
    <property type="nucleotide sequence ID" value="NZ_CP060790.1"/>
</dbReference>
<name>A0A7H0HJ82_9BURK</name>
<dbReference type="EMBL" id="CP060790">
    <property type="protein sequence ID" value="QNP60598.1"/>
    <property type="molecule type" value="Genomic_DNA"/>
</dbReference>
<gene>
    <name evidence="1" type="ORF">H9L24_07205</name>
</gene>
<evidence type="ECO:0000313" key="2">
    <source>
        <dbReference type="Proteomes" id="UP000516057"/>
    </source>
</evidence>
<evidence type="ECO:0000313" key="1">
    <source>
        <dbReference type="EMBL" id="QNP60598.1"/>
    </source>
</evidence>
<sequence>MRHAFFPILLVEGSLRVARSRRDEGNERYDFSLRRHLPDALRMFEAASRALQQANTDLLAGSPPNRDDAFALGHWRARGYLH</sequence>
<protein>
    <submittedName>
        <fullName evidence="1">Uncharacterized protein</fullName>
    </submittedName>
</protein>
<dbReference type="KEGG" id="amon:H9L24_07205"/>
<dbReference type="AlphaFoldDB" id="A0A7H0HJ82"/>
<dbReference type="Proteomes" id="UP000516057">
    <property type="component" value="Chromosome"/>
</dbReference>
<reference evidence="1 2" key="1">
    <citation type="submission" date="2020-08" db="EMBL/GenBank/DDBJ databases">
        <title>Genome sequence of Acidovorax monticola KACC 19171T.</title>
        <authorList>
            <person name="Hyun D.-W."/>
            <person name="Bae J.-W."/>
        </authorList>
    </citation>
    <scope>NUCLEOTIDE SEQUENCE [LARGE SCALE GENOMIC DNA]</scope>
    <source>
        <strain evidence="1 2">KACC 19171</strain>
    </source>
</reference>
<keyword evidence="2" id="KW-1185">Reference proteome</keyword>
<accession>A0A7H0HJ82</accession>
<organism evidence="1 2">
    <name type="scientific">Paenacidovorax monticola</name>
    <dbReference type="NCBI Taxonomy" id="1926868"/>
    <lineage>
        <taxon>Bacteria</taxon>
        <taxon>Pseudomonadati</taxon>
        <taxon>Pseudomonadota</taxon>
        <taxon>Betaproteobacteria</taxon>
        <taxon>Burkholderiales</taxon>
        <taxon>Comamonadaceae</taxon>
        <taxon>Paenacidovorax</taxon>
    </lineage>
</organism>